<organism evidence="2 3">
    <name type="scientific">Campylobacter curvus (strain 525.92)</name>
    <dbReference type="NCBI Taxonomy" id="360105"/>
    <lineage>
        <taxon>Bacteria</taxon>
        <taxon>Pseudomonadati</taxon>
        <taxon>Campylobacterota</taxon>
        <taxon>Epsilonproteobacteria</taxon>
        <taxon>Campylobacterales</taxon>
        <taxon>Campylobacteraceae</taxon>
        <taxon>Campylobacter</taxon>
    </lineage>
</organism>
<feature type="compositionally biased region" description="Basic and acidic residues" evidence="1">
    <location>
        <begin position="212"/>
        <end position="227"/>
    </location>
</feature>
<feature type="region of interest" description="Disordered" evidence="1">
    <location>
        <begin position="184"/>
        <end position="245"/>
    </location>
</feature>
<accession>A7GXQ9</accession>
<dbReference type="SUPFAM" id="SSF88713">
    <property type="entry name" value="Glycoside hydrolase/deacetylase"/>
    <property type="match status" value="1"/>
</dbReference>
<dbReference type="GO" id="GO:0005975">
    <property type="term" value="P:carbohydrate metabolic process"/>
    <property type="evidence" value="ECO:0007669"/>
    <property type="project" value="InterPro"/>
</dbReference>
<proteinExistence type="predicted"/>
<dbReference type="KEGG" id="ccv:CCV52592_1580"/>
<gene>
    <name evidence="2" type="ORF">CCV52592_1580</name>
</gene>
<dbReference type="EMBL" id="CP000767">
    <property type="protein sequence ID" value="EAU00645.1"/>
    <property type="molecule type" value="Genomic_DNA"/>
</dbReference>
<dbReference type="PANTHER" id="PTHR30105:SF2">
    <property type="entry name" value="DIVERGENT POLYSACCHARIDE DEACETYLASE SUPERFAMILY"/>
    <property type="match status" value="1"/>
</dbReference>
<dbReference type="CDD" id="cd10936">
    <property type="entry name" value="CE4_DAC2"/>
    <property type="match status" value="1"/>
</dbReference>
<dbReference type="InterPro" id="IPR011330">
    <property type="entry name" value="Glyco_hydro/deAcase_b/a-brl"/>
</dbReference>
<evidence type="ECO:0000313" key="3">
    <source>
        <dbReference type="Proteomes" id="UP000006380"/>
    </source>
</evidence>
<dbReference type="Gene3D" id="3.20.20.370">
    <property type="entry name" value="Glycoside hydrolase/deacetylase"/>
    <property type="match status" value="1"/>
</dbReference>
<dbReference type="InterPro" id="IPR006837">
    <property type="entry name" value="Divergent_DAC"/>
</dbReference>
<evidence type="ECO:0000313" key="2">
    <source>
        <dbReference type="EMBL" id="EAU00645.1"/>
    </source>
</evidence>
<dbReference type="Proteomes" id="UP000006380">
    <property type="component" value="Chromosome"/>
</dbReference>
<dbReference type="RefSeq" id="WP_011992127.1">
    <property type="nucleotide sequence ID" value="NC_009715.2"/>
</dbReference>
<sequence>MSEKKATKKRPSKPKKGRSLNKIYAGVTLLAVLLVVTLTVALNSINKNTPQIQTTPQILQNTHESKAVPVTKSAPTVKKEYERRKYPLKFDEDENLSQIFANSKKKDEFSVPKEKKQEHKNAEKESVKAVTEQRSEQNDTKNLLANLPSAIAQSSVKKDKNETIVFEANVSAKTELNASVSPILQKDENKTLPKASSTPLKTQQGHGLVASKPEKIELKPQKPEPKKQGKQSKRQEFSPAPYVPTKKFSGKPKLVIIIDDVATYEHASMIRSTGLKLTPSIFPMTKDHPNTPNIARGFEFHMIHLPMQAKHFDHPEIGTLNTNDSFESILKRIRKIRADFPRAVYMNNHTGSKFTSDYDAMDKAYRAFISEKFIFMDSKTIGHTVVAEVARKYSQPYISRDIFLDDDPSRSGVRRQLVNAVELAKKRSYAIAIGHPKKNTIDIIKESKDTILRDVDVVYLKEIL</sequence>
<dbReference type="STRING" id="360105.CCV52592_1580"/>
<feature type="region of interest" description="Disordered" evidence="1">
    <location>
        <begin position="104"/>
        <end position="141"/>
    </location>
</feature>
<name>A7GXQ9_CAMC5</name>
<protein>
    <submittedName>
        <fullName evidence="2">Divergent polysaccharide deacetylase</fullName>
    </submittedName>
</protein>
<evidence type="ECO:0000256" key="1">
    <source>
        <dbReference type="SAM" id="MobiDB-lite"/>
    </source>
</evidence>
<feature type="compositionally biased region" description="Polar residues" evidence="1">
    <location>
        <begin position="194"/>
        <end position="205"/>
    </location>
</feature>
<reference evidence="2" key="1">
    <citation type="submission" date="2016-07" db="EMBL/GenBank/DDBJ databases">
        <title>Comparative genomics of the Campylobacter concisus group.</title>
        <authorList>
            <person name="Miller W.G."/>
            <person name="Yee E."/>
            <person name="Chapman M.H."/>
            <person name="Huynh S."/>
            <person name="Bono J.L."/>
            <person name="On S.L.W."/>
            <person name="StLeger J."/>
            <person name="Foster G."/>
            <person name="Parker C.T."/>
        </authorList>
    </citation>
    <scope>NUCLEOTIDE SEQUENCE</scope>
    <source>
        <strain evidence="2">525.92</strain>
    </source>
</reference>
<dbReference type="HOGENOM" id="CLU_565841_0_0_7"/>
<dbReference type="AlphaFoldDB" id="A7GXQ9"/>
<dbReference type="PANTHER" id="PTHR30105">
    <property type="entry name" value="UNCHARACTERIZED YIBQ-RELATED"/>
    <property type="match status" value="1"/>
</dbReference>
<feature type="compositionally biased region" description="Basic and acidic residues" evidence="1">
    <location>
        <begin position="104"/>
        <end position="139"/>
    </location>
</feature>
<keyword evidence="3" id="KW-1185">Reference proteome</keyword>
<dbReference type="Pfam" id="PF04748">
    <property type="entry name" value="Polysacc_deac_2"/>
    <property type="match status" value="1"/>
</dbReference>
<dbReference type="OrthoDB" id="9784811at2"/>